<evidence type="ECO:0000259" key="10">
    <source>
        <dbReference type="PROSITE" id="PS01124"/>
    </source>
</evidence>
<evidence type="ECO:0000256" key="5">
    <source>
        <dbReference type="ARBA" id="ARBA00023015"/>
    </source>
</evidence>
<dbReference type="InterPro" id="IPR018062">
    <property type="entry name" value="HTH_AraC-typ_CS"/>
</dbReference>
<dbReference type="PRINTS" id="PR00032">
    <property type="entry name" value="HTHARAC"/>
</dbReference>
<protein>
    <recommendedName>
        <fullName evidence="14">DNA-binding response regulator</fullName>
    </recommendedName>
</protein>
<dbReference type="PROSITE" id="PS50110">
    <property type="entry name" value="RESPONSE_REGULATORY"/>
    <property type="match status" value="1"/>
</dbReference>
<dbReference type="InterPro" id="IPR001789">
    <property type="entry name" value="Sig_transdc_resp-reg_receiver"/>
</dbReference>
<keyword evidence="4" id="KW-0902">Two-component regulatory system</keyword>
<dbReference type="PROSITE" id="PS01124">
    <property type="entry name" value="HTH_ARAC_FAMILY_2"/>
    <property type="match status" value="1"/>
</dbReference>
<dbReference type="InterPro" id="IPR051552">
    <property type="entry name" value="HptR"/>
</dbReference>
<keyword evidence="7" id="KW-0804">Transcription</keyword>
<feature type="modified residue" description="4-aspartylphosphate" evidence="8">
    <location>
        <position position="54"/>
    </location>
</feature>
<dbReference type="InterPro" id="IPR018060">
    <property type="entry name" value="HTH_AraC"/>
</dbReference>
<feature type="domain" description="HTH araC/xylS-type" evidence="10">
    <location>
        <begin position="312"/>
        <end position="414"/>
    </location>
</feature>
<dbReference type="PROSITE" id="PS00041">
    <property type="entry name" value="HTH_ARAC_FAMILY_1"/>
    <property type="match status" value="1"/>
</dbReference>
<evidence type="ECO:0000256" key="7">
    <source>
        <dbReference type="ARBA" id="ARBA00023163"/>
    </source>
</evidence>
<dbReference type="CDD" id="cd17536">
    <property type="entry name" value="REC_YesN-like"/>
    <property type="match status" value="1"/>
</dbReference>
<dbReference type="SMART" id="SM00342">
    <property type="entry name" value="HTH_ARAC"/>
    <property type="match status" value="1"/>
</dbReference>
<reference evidence="12 13" key="1">
    <citation type="submission" date="2016-10" db="EMBL/GenBank/DDBJ databases">
        <title>Paenibacillus species isolates.</title>
        <authorList>
            <person name="Beno S.M."/>
        </authorList>
    </citation>
    <scope>NUCLEOTIDE SEQUENCE [LARGE SCALE GENOMIC DNA]</scope>
    <source>
        <strain evidence="12 13">FSL H7-0744</strain>
    </source>
</reference>
<keyword evidence="5" id="KW-0805">Transcription regulation</keyword>
<evidence type="ECO:0000313" key="13">
    <source>
        <dbReference type="Proteomes" id="UP000187412"/>
    </source>
</evidence>
<keyword evidence="2" id="KW-0963">Cytoplasm</keyword>
<feature type="compositionally biased region" description="Basic and acidic residues" evidence="9">
    <location>
        <begin position="281"/>
        <end position="293"/>
    </location>
</feature>
<dbReference type="EMBL" id="MPTB01000001">
    <property type="protein sequence ID" value="OMD53643.1"/>
    <property type="molecule type" value="Genomic_DNA"/>
</dbReference>
<organism evidence="12 13">
    <name type="scientific">Paenibacillus borealis</name>
    <dbReference type="NCBI Taxonomy" id="160799"/>
    <lineage>
        <taxon>Bacteria</taxon>
        <taxon>Bacillati</taxon>
        <taxon>Bacillota</taxon>
        <taxon>Bacilli</taxon>
        <taxon>Bacillales</taxon>
        <taxon>Paenibacillaceae</taxon>
        <taxon>Paenibacillus</taxon>
    </lineage>
</organism>
<feature type="domain" description="Response regulatory" evidence="11">
    <location>
        <begin position="2"/>
        <end position="119"/>
    </location>
</feature>
<accession>A0ABX3HTA4</accession>
<dbReference type="Gene3D" id="1.10.10.60">
    <property type="entry name" value="Homeodomain-like"/>
    <property type="match status" value="2"/>
</dbReference>
<dbReference type="PANTHER" id="PTHR42713:SF3">
    <property type="entry name" value="TRANSCRIPTIONAL REGULATORY PROTEIN HPTR"/>
    <property type="match status" value="1"/>
</dbReference>
<comment type="subcellular location">
    <subcellularLocation>
        <location evidence="1">Cytoplasm</location>
    </subcellularLocation>
</comment>
<name>A0ABX3HTA4_PAEBO</name>
<dbReference type="RefSeq" id="WP_076108867.1">
    <property type="nucleotide sequence ID" value="NZ_MPTB01000001.1"/>
</dbReference>
<evidence type="ECO:0000256" key="8">
    <source>
        <dbReference type="PROSITE-ProRule" id="PRU00169"/>
    </source>
</evidence>
<dbReference type="InterPro" id="IPR041522">
    <property type="entry name" value="CdaR_GGDEF"/>
</dbReference>
<comment type="caution">
    <text evidence="12">The sequence shown here is derived from an EMBL/GenBank/DDBJ whole genome shotgun (WGS) entry which is preliminary data.</text>
</comment>
<sequence>MHVLIVDDESFVRRSLLELLESEDSPSSKVSSAENGIEAVRILQEHAVDLVISDIRMPGMDGLELARHIHEGYPDTETVLLTGYQDFTYARQAIRYGVREYLVKPNSVESILGVVSATSERLQLKKQQEQLQLLRNKHLQKKLLSDLLYGLPLPFFETNLLPSFHSLVVVTISLRGNALPQSWSEQAMYSAAINILEELFNQHTYTVGIQDEQEAIFLLFYAQESEDLENMNEALALKGLEKLKNLLKYSFGAGISKFHRTLEEIAPAYRESLEALRQVKKENASPDISRSDGSRSSSSAQLEEQLQVKAKRRIISLMTEAMRSRLQENLTLKMIADELYMNPTYLGRIFKEDMGECFSSFLTRLRIQKATELLEDVTLKVYEVSDLVGFRDPAYFSLIFKKTMGVTPQDYQKHNK</sequence>
<evidence type="ECO:0000256" key="2">
    <source>
        <dbReference type="ARBA" id="ARBA00022490"/>
    </source>
</evidence>
<feature type="region of interest" description="Disordered" evidence="9">
    <location>
        <begin position="281"/>
        <end position="302"/>
    </location>
</feature>
<keyword evidence="6" id="KW-0238">DNA-binding</keyword>
<dbReference type="Gene3D" id="3.40.50.2300">
    <property type="match status" value="1"/>
</dbReference>
<dbReference type="Pfam" id="PF17853">
    <property type="entry name" value="GGDEF_2"/>
    <property type="match status" value="1"/>
</dbReference>
<keyword evidence="13" id="KW-1185">Reference proteome</keyword>
<evidence type="ECO:0000259" key="11">
    <source>
        <dbReference type="PROSITE" id="PS50110"/>
    </source>
</evidence>
<dbReference type="SUPFAM" id="SSF52172">
    <property type="entry name" value="CheY-like"/>
    <property type="match status" value="1"/>
</dbReference>
<dbReference type="InterPro" id="IPR009057">
    <property type="entry name" value="Homeodomain-like_sf"/>
</dbReference>
<dbReference type="Proteomes" id="UP000187412">
    <property type="component" value="Unassembled WGS sequence"/>
</dbReference>
<evidence type="ECO:0000256" key="9">
    <source>
        <dbReference type="SAM" id="MobiDB-lite"/>
    </source>
</evidence>
<evidence type="ECO:0000256" key="4">
    <source>
        <dbReference type="ARBA" id="ARBA00023012"/>
    </source>
</evidence>
<dbReference type="InterPro" id="IPR011006">
    <property type="entry name" value="CheY-like_superfamily"/>
</dbReference>
<evidence type="ECO:0000256" key="1">
    <source>
        <dbReference type="ARBA" id="ARBA00004496"/>
    </source>
</evidence>
<dbReference type="Pfam" id="PF12833">
    <property type="entry name" value="HTH_18"/>
    <property type="match status" value="1"/>
</dbReference>
<evidence type="ECO:0000256" key="6">
    <source>
        <dbReference type="ARBA" id="ARBA00023125"/>
    </source>
</evidence>
<evidence type="ECO:0008006" key="14">
    <source>
        <dbReference type="Google" id="ProtNLM"/>
    </source>
</evidence>
<dbReference type="PANTHER" id="PTHR42713">
    <property type="entry name" value="HISTIDINE KINASE-RELATED"/>
    <property type="match status" value="1"/>
</dbReference>
<proteinExistence type="predicted"/>
<dbReference type="Pfam" id="PF00072">
    <property type="entry name" value="Response_reg"/>
    <property type="match status" value="1"/>
</dbReference>
<dbReference type="SMART" id="SM00448">
    <property type="entry name" value="REC"/>
    <property type="match status" value="1"/>
</dbReference>
<evidence type="ECO:0000313" key="12">
    <source>
        <dbReference type="EMBL" id="OMD53643.1"/>
    </source>
</evidence>
<evidence type="ECO:0000256" key="3">
    <source>
        <dbReference type="ARBA" id="ARBA00022553"/>
    </source>
</evidence>
<gene>
    <name evidence="12" type="ORF">BSK56_00405</name>
</gene>
<dbReference type="InterPro" id="IPR020449">
    <property type="entry name" value="Tscrpt_reg_AraC-type_HTH"/>
</dbReference>
<dbReference type="SUPFAM" id="SSF46689">
    <property type="entry name" value="Homeodomain-like"/>
    <property type="match status" value="1"/>
</dbReference>
<keyword evidence="3 8" id="KW-0597">Phosphoprotein</keyword>